<gene>
    <name evidence="1" type="primary">BnaCnng43320D</name>
    <name evidence="1" type="ORF">GSBRNA2T00040931001</name>
</gene>
<dbReference type="EMBL" id="LK034408">
    <property type="protein sequence ID" value="CDY64154.1"/>
    <property type="molecule type" value="Genomic_DNA"/>
</dbReference>
<organism evidence="1 2">
    <name type="scientific">Brassica napus</name>
    <name type="common">Rape</name>
    <dbReference type="NCBI Taxonomy" id="3708"/>
    <lineage>
        <taxon>Eukaryota</taxon>
        <taxon>Viridiplantae</taxon>
        <taxon>Streptophyta</taxon>
        <taxon>Embryophyta</taxon>
        <taxon>Tracheophyta</taxon>
        <taxon>Spermatophyta</taxon>
        <taxon>Magnoliopsida</taxon>
        <taxon>eudicotyledons</taxon>
        <taxon>Gunneridae</taxon>
        <taxon>Pentapetalae</taxon>
        <taxon>rosids</taxon>
        <taxon>malvids</taxon>
        <taxon>Brassicales</taxon>
        <taxon>Brassicaceae</taxon>
        <taxon>Brassiceae</taxon>
        <taxon>Brassica</taxon>
    </lineage>
</organism>
<keyword evidence="2" id="KW-1185">Reference proteome</keyword>
<dbReference type="PaxDb" id="3708-A0A078JG42"/>
<name>A0A078JG42_BRANA</name>
<proteinExistence type="predicted"/>
<dbReference type="Proteomes" id="UP000028999">
    <property type="component" value="Unassembled WGS sequence"/>
</dbReference>
<accession>A0A078JG42</accession>
<protein>
    <submittedName>
        <fullName evidence="1">BnaCnng43320D protein</fullName>
    </submittedName>
</protein>
<reference evidence="1 2" key="1">
    <citation type="journal article" date="2014" name="Science">
        <title>Plant genetics. Early allopolyploid evolution in the post-Neolithic Brassica napus oilseed genome.</title>
        <authorList>
            <person name="Chalhoub B."/>
            <person name="Denoeud F."/>
            <person name="Liu S."/>
            <person name="Parkin I.A."/>
            <person name="Tang H."/>
            <person name="Wang X."/>
            <person name="Chiquet J."/>
            <person name="Belcram H."/>
            <person name="Tong C."/>
            <person name="Samans B."/>
            <person name="Correa M."/>
            <person name="Da Silva C."/>
            <person name="Just J."/>
            <person name="Falentin C."/>
            <person name="Koh C.S."/>
            <person name="Le Clainche I."/>
            <person name="Bernard M."/>
            <person name="Bento P."/>
            <person name="Noel B."/>
            <person name="Labadie K."/>
            <person name="Alberti A."/>
            <person name="Charles M."/>
            <person name="Arnaud D."/>
            <person name="Guo H."/>
            <person name="Daviaud C."/>
            <person name="Alamery S."/>
            <person name="Jabbari K."/>
            <person name="Zhao M."/>
            <person name="Edger P.P."/>
            <person name="Chelaifa H."/>
            <person name="Tack D."/>
            <person name="Lassalle G."/>
            <person name="Mestiri I."/>
            <person name="Schnel N."/>
            <person name="Le Paslier M.C."/>
            <person name="Fan G."/>
            <person name="Renault V."/>
            <person name="Bayer P.E."/>
            <person name="Golicz A.A."/>
            <person name="Manoli S."/>
            <person name="Lee T.H."/>
            <person name="Thi V.H."/>
            <person name="Chalabi S."/>
            <person name="Hu Q."/>
            <person name="Fan C."/>
            <person name="Tollenaere R."/>
            <person name="Lu Y."/>
            <person name="Battail C."/>
            <person name="Shen J."/>
            <person name="Sidebottom C.H."/>
            <person name="Wang X."/>
            <person name="Canaguier A."/>
            <person name="Chauveau A."/>
            <person name="Berard A."/>
            <person name="Deniot G."/>
            <person name="Guan M."/>
            <person name="Liu Z."/>
            <person name="Sun F."/>
            <person name="Lim Y.P."/>
            <person name="Lyons E."/>
            <person name="Town C.D."/>
            <person name="Bancroft I."/>
            <person name="Wang X."/>
            <person name="Meng J."/>
            <person name="Ma J."/>
            <person name="Pires J.C."/>
            <person name="King G.J."/>
            <person name="Brunel D."/>
            <person name="Delourme R."/>
            <person name="Renard M."/>
            <person name="Aury J.M."/>
            <person name="Adams K.L."/>
            <person name="Batley J."/>
            <person name="Snowdon R.J."/>
            <person name="Tost J."/>
            <person name="Edwards D."/>
            <person name="Zhou Y."/>
            <person name="Hua W."/>
            <person name="Sharpe A.G."/>
            <person name="Paterson A.H."/>
            <person name="Guan C."/>
            <person name="Wincker P."/>
        </authorList>
    </citation>
    <scope>NUCLEOTIDE SEQUENCE [LARGE SCALE GENOMIC DNA]</scope>
    <source>
        <strain evidence="2">cv. Darmor-bzh</strain>
    </source>
</reference>
<dbReference type="Gramene" id="CDY64154">
    <property type="protein sequence ID" value="CDY64154"/>
    <property type="gene ID" value="GSBRNA2T00040931001"/>
</dbReference>
<evidence type="ECO:0000313" key="1">
    <source>
        <dbReference type="EMBL" id="CDY64154.1"/>
    </source>
</evidence>
<dbReference type="AlphaFoldDB" id="A0A078JG42"/>
<evidence type="ECO:0000313" key="2">
    <source>
        <dbReference type="Proteomes" id="UP000028999"/>
    </source>
</evidence>
<sequence length="64" mass="7275">MHTVWTERNARRHGEQPKDIGCLVRFVDKTMRLGLLSVKGMGQQYLDEALITWFGIQKSNGEAG</sequence>